<reference evidence="3" key="1">
    <citation type="submission" date="2018-02" db="EMBL/GenBank/DDBJ databases">
        <authorList>
            <person name="Cohen D.B."/>
            <person name="Kent A.D."/>
        </authorList>
    </citation>
    <scope>NUCLEOTIDE SEQUENCE</scope>
</reference>
<dbReference type="SUPFAM" id="SSF52058">
    <property type="entry name" value="L domain-like"/>
    <property type="match status" value="1"/>
</dbReference>
<protein>
    <recommendedName>
        <fullName evidence="2">Disease resistance protein At4g27190-like leucine-rich repeats domain-containing protein</fullName>
    </recommendedName>
</protein>
<dbReference type="Pfam" id="PF23247">
    <property type="entry name" value="LRR_RPS2"/>
    <property type="match status" value="1"/>
</dbReference>
<gene>
    <name evidence="3" type="ORF">FSB_LOCUS36123</name>
</gene>
<dbReference type="Gene3D" id="3.80.10.10">
    <property type="entry name" value="Ribonuclease Inhibitor"/>
    <property type="match status" value="1"/>
</dbReference>
<dbReference type="AlphaFoldDB" id="A0A2N9H978"/>
<name>A0A2N9H978_FAGSY</name>
<dbReference type="PANTHER" id="PTHR33463:SF209">
    <property type="entry name" value="DISEASE RESISTANCE PROTEIN RPS2-LIKE"/>
    <property type="match status" value="1"/>
</dbReference>
<evidence type="ECO:0000256" key="1">
    <source>
        <dbReference type="ARBA" id="ARBA00022821"/>
    </source>
</evidence>
<organism evidence="3">
    <name type="scientific">Fagus sylvatica</name>
    <name type="common">Beechnut</name>
    <dbReference type="NCBI Taxonomy" id="28930"/>
    <lineage>
        <taxon>Eukaryota</taxon>
        <taxon>Viridiplantae</taxon>
        <taxon>Streptophyta</taxon>
        <taxon>Embryophyta</taxon>
        <taxon>Tracheophyta</taxon>
        <taxon>Spermatophyta</taxon>
        <taxon>Magnoliopsida</taxon>
        <taxon>eudicotyledons</taxon>
        <taxon>Gunneridae</taxon>
        <taxon>Pentapetalae</taxon>
        <taxon>rosids</taxon>
        <taxon>fabids</taxon>
        <taxon>Fagales</taxon>
        <taxon>Fagaceae</taxon>
        <taxon>Fagus</taxon>
    </lineage>
</organism>
<keyword evidence="1" id="KW-0611">Plant defense</keyword>
<proteinExistence type="predicted"/>
<sequence length="324" mass="37476">MSTLPDWFVEAVTEKAEMIIYFRCRKLNNIVVEYGKGRLFGLKSLIVQLSSGECLIDLAYGIPNNPVFENLQELCIYDMESMKEICIGQLPPGSFEKLKFLDVRRCRFLENSLLNSNIIQRFYNLEKLYLYQNSIKEVFGFEGLHEGRRYLERLKEIRLDNLSELANIWKGPAQLADFKNLKTVIVIKCNKLKYLFSPSMSQGLLQLEELWVEDCLDLDAIIQKDDDITMDKIILPQLKTLALQNLAHLVNFYDGTSSSECPFLEYLHVQDCPNFRTSNFHSSKQVHFNNGGHYNLLKKRYVFSMVFLTCDSFSSILSPQLGAI</sequence>
<dbReference type="PANTHER" id="PTHR33463">
    <property type="entry name" value="NB-ARC DOMAIN-CONTAINING PROTEIN-RELATED"/>
    <property type="match status" value="1"/>
</dbReference>
<evidence type="ECO:0000313" key="3">
    <source>
        <dbReference type="EMBL" id="SPD08241.1"/>
    </source>
</evidence>
<dbReference type="InterPro" id="IPR032675">
    <property type="entry name" value="LRR_dom_sf"/>
</dbReference>
<accession>A0A2N9H978</accession>
<dbReference type="InterPro" id="IPR057135">
    <property type="entry name" value="At4g27190-like_LRR"/>
</dbReference>
<feature type="domain" description="Disease resistance protein At4g27190-like leucine-rich repeats" evidence="2">
    <location>
        <begin position="72"/>
        <end position="215"/>
    </location>
</feature>
<dbReference type="InterPro" id="IPR001611">
    <property type="entry name" value="Leu-rich_rpt"/>
</dbReference>
<dbReference type="EMBL" id="OIVN01003021">
    <property type="protein sequence ID" value="SPD08241.1"/>
    <property type="molecule type" value="Genomic_DNA"/>
</dbReference>
<dbReference type="InterPro" id="IPR050905">
    <property type="entry name" value="Plant_NBS-LRR"/>
</dbReference>
<dbReference type="PROSITE" id="PS51450">
    <property type="entry name" value="LRR"/>
    <property type="match status" value="1"/>
</dbReference>
<evidence type="ECO:0000259" key="2">
    <source>
        <dbReference type="Pfam" id="PF23247"/>
    </source>
</evidence>